<evidence type="ECO:0000313" key="1">
    <source>
        <dbReference type="EMBL" id="VAV95764.1"/>
    </source>
</evidence>
<evidence type="ECO:0008006" key="2">
    <source>
        <dbReference type="Google" id="ProtNLM"/>
    </source>
</evidence>
<protein>
    <recommendedName>
        <fullName evidence="2">Ribbon-helix-helix protein CopG domain-containing protein</fullName>
    </recommendedName>
</protein>
<accession>A0A3B0RQB1</accession>
<name>A0A3B0RQB1_9ZZZZ</name>
<proteinExistence type="predicted"/>
<organism evidence="1">
    <name type="scientific">hydrothermal vent metagenome</name>
    <dbReference type="NCBI Taxonomy" id="652676"/>
    <lineage>
        <taxon>unclassified sequences</taxon>
        <taxon>metagenomes</taxon>
        <taxon>ecological metagenomes</taxon>
    </lineage>
</organism>
<reference evidence="1" key="1">
    <citation type="submission" date="2018-06" db="EMBL/GenBank/DDBJ databases">
        <authorList>
            <person name="Zhirakovskaya E."/>
        </authorList>
    </citation>
    <scope>NUCLEOTIDE SEQUENCE</scope>
</reference>
<dbReference type="AlphaFoldDB" id="A0A3B0RQB1"/>
<sequence length="84" mass="9648">MPSVKRTFTIPDDVSAKLDQTIPHRERSKFIAMTLREALKERKRQELLAMLDEIEPKKNPTGIAAEDVMRKIRTERAQNVASNS</sequence>
<dbReference type="EMBL" id="UOEC01000129">
    <property type="protein sequence ID" value="VAV95764.1"/>
    <property type="molecule type" value="Genomic_DNA"/>
</dbReference>
<gene>
    <name evidence="1" type="ORF">MNBD_ALPHA08-289</name>
</gene>